<dbReference type="AlphaFoldDB" id="A0A1E7NC79"/>
<reference evidence="3 4" key="2">
    <citation type="submission" date="2014-07" db="EMBL/GenBank/DDBJ databases">
        <authorList>
            <person name="Zhang J.E."/>
            <person name="Yang H."/>
            <person name="Guo J."/>
            <person name="Deng Z."/>
            <person name="Luo H."/>
            <person name="Luo M."/>
            <person name="Zhao B."/>
        </authorList>
    </citation>
    <scope>NUCLEOTIDE SEQUENCE [LARGE SCALE GENOMIC DNA]</scope>
    <source>
        <strain evidence="3">ATCC 10762</strain>
        <strain evidence="4">ATCC 10762 / DSM 40127 / CCM 3239 / JCM 4008 / LMG 5968 / NBRC 12843 / NCIMB 8234 / A-377</strain>
    </source>
</reference>
<dbReference type="Proteomes" id="UP000037395">
    <property type="component" value="Unassembled WGS sequence"/>
</dbReference>
<comment type="caution">
    <text evidence="3">The sequence shown here is derived from an EMBL/GenBank/DDBJ whole genome shotgun (WGS) entry which is preliminary data.</text>
</comment>
<reference evidence="3" key="3">
    <citation type="submission" date="2016-08" db="EMBL/GenBank/DDBJ databases">
        <title>Sequencing, Assembly and Comparative Genomics of S. aureofaciens ATCC 10762.</title>
        <authorList>
            <person name="Gradnigo J.S."/>
            <person name="Johnson N."/>
            <person name="Somerville G.A."/>
        </authorList>
    </citation>
    <scope>NUCLEOTIDE SEQUENCE [LARGE SCALE GENOMIC DNA]</scope>
    <source>
        <strain evidence="3">ATCC 10762</strain>
    </source>
</reference>
<accession>A0A1E7NC79</accession>
<dbReference type="EMBL" id="JPRF03000015">
    <property type="protein sequence ID" value="OEV38258.1"/>
    <property type="molecule type" value="Genomic_DNA"/>
</dbReference>
<evidence type="ECO:0008006" key="5">
    <source>
        <dbReference type="Google" id="ProtNLM"/>
    </source>
</evidence>
<sequence length="133" mass="13656">MLTKKIATAAVAVAAAGVLATATSASASTTLYNTGTATVGAGLSNTCTSRTVNLAAGSYGWGFYDSAPYVSSTITVAAGSYTWTDCLAVSVDYDFLNSTLQLNGSTSAPKTLRASRWLSQGTHTYGSFLKPNF</sequence>
<organism evidence="3 4">
    <name type="scientific">Kitasatospora aureofaciens</name>
    <name type="common">Streptomyces aureofaciens</name>
    <dbReference type="NCBI Taxonomy" id="1894"/>
    <lineage>
        <taxon>Bacteria</taxon>
        <taxon>Bacillati</taxon>
        <taxon>Actinomycetota</taxon>
        <taxon>Actinomycetes</taxon>
        <taxon>Kitasatosporales</taxon>
        <taxon>Streptomycetaceae</taxon>
        <taxon>Kitasatospora</taxon>
    </lineage>
</organism>
<proteinExistence type="predicted"/>
<feature type="chain" id="PRO_5015064161" description="Peptidase inhibitor family I36" evidence="1">
    <location>
        <begin position="28"/>
        <end position="133"/>
    </location>
</feature>
<evidence type="ECO:0000256" key="1">
    <source>
        <dbReference type="SAM" id="SignalP"/>
    </source>
</evidence>
<feature type="signal peptide" evidence="1">
    <location>
        <begin position="1"/>
        <end position="27"/>
    </location>
</feature>
<dbReference type="KEGG" id="kau:B6264_16065"/>
<keyword evidence="1" id="KW-0732">Signal</keyword>
<evidence type="ECO:0000313" key="2">
    <source>
        <dbReference type="EMBL" id="GGU97780.1"/>
    </source>
</evidence>
<dbReference type="GeneID" id="97488939"/>
<keyword evidence="4" id="KW-1185">Reference proteome</keyword>
<gene>
    <name evidence="2" type="ORF">GCM10010502_59940</name>
    <name evidence="3" type="ORF">HS99_0022210</name>
</gene>
<accession>A0A8H9HZ00</accession>
<evidence type="ECO:0000313" key="3">
    <source>
        <dbReference type="EMBL" id="OEV38258.1"/>
    </source>
</evidence>
<evidence type="ECO:0000313" key="4">
    <source>
        <dbReference type="Proteomes" id="UP000037395"/>
    </source>
</evidence>
<dbReference type="EMBL" id="BMUB01000020">
    <property type="protein sequence ID" value="GGU97780.1"/>
    <property type="molecule type" value="Genomic_DNA"/>
</dbReference>
<dbReference type="Proteomes" id="UP000610124">
    <property type="component" value="Unassembled WGS sequence"/>
</dbReference>
<reference evidence="4" key="4">
    <citation type="submission" date="2016-08" db="EMBL/GenBank/DDBJ databases">
        <title>Sequencing, assembly and comparative genomics of S. aureofaciens ATCC 10762.</title>
        <authorList>
            <person name="Gradnigo J.S."/>
            <person name="Johnson N."/>
            <person name="Somerville G.A."/>
        </authorList>
    </citation>
    <scope>NUCLEOTIDE SEQUENCE [LARGE SCALE GENOMIC DNA]</scope>
    <source>
        <strain evidence="4">ATCC 10762 / DSM 40127 / CCM 3239 / JCM 4008 / LMG 5968 / NBRC 12843 / NCIMB 8234 / A-377</strain>
    </source>
</reference>
<reference evidence="2" key="1">
    <citation type="journal article" date="2014" name="Int. J. Syst. Evol. Microbiol.">
        <title>Complete genome sequence of Corynebacterium casei LMG S-19264T (=DSM 44701T), isolated from a smear-ripened cheese.</title>
        <authorList>
            <consortium name="US DOE Joint Genome Institute (JGI-PGF)"/>
            <person name="Walter F."/>
            <person name="Albersmeier A."/>
            <person name="Kalinowski J."/>
            <person name="Ruckert C."/>
        </authorList>
    </citation>
    <scope>NUCLEOTIDE SEQUENCE</scope>
    <source>
        <strain evidence="2">JCM 4434</strain>
    </source>
</reference>
<reference evidence="2" key="5">
    <citation type="submission" date="2020-09" db="EMBL/GenBank/DDBJ databases">
        <authorList>
            <person name="Sun Q."/>
            <person name="Ohkuma M."/>
        </authorList>
    </citation>
    <scope>NUCLEOTIDE SEQUENCE</scope>
    <source>
        <strain evidence="2">JCM 4434</strain>
    </source>
</reference>
<protein>
    <recommendedName>
        <fullName evidence="5">Peptidase inhibitor family I36</fullName>
    </recommendedName>
</protein>
<name>A0A1E7NC79_KITAU</name>
<dbReference type="RefSeq" id="WP_030290703.1">
    <property type="nucleotide sequence ID" value="NZ_BMUB01000020.1"/>
</dbReference>